<evidence type="ECO:0000313" key="1">
    <source>
        <dbReference type="EMBL" id="KAL2651005.1"/>
    </source>
</evidence>
<gene>
    <name evidence="1" type="ORF">R1flu_019133</name>
</gene>
<sequence>MSSNLFWDPIHVNQKQLASLLIRRLTPHIVHWSVEDLPGGRFASHLASGILSGSTLPQSIRTSFKRSAVSDDFTVSSKPLRGRPVLHNNAVRRKLLFD</sequence>
<dbReference type="Proteomes" id="UP001605036">
    <property type="component" value="Unassembled WGS sequence"/>
</dbReference>
<reference evidence="1 2" key="1">
    <citation type="submission" date="2024-09" db="EMBL/GenBank/DDBJ databases">
        <title>Chromosome-scale assembly of Riccia fluitans.</title>
        <authorList>
            <person name="Paukszto L."/>
            <person name="Sawicki J."/>
            <person name="Karawczyk K."/>
            <person name="Piernik-Szablinska J."/>
            <person name="Szczecinska M."/>
            <person name="Mazdziarz M."/>
        </authorList>
    </citation>
    <scope>NUCLEOTIDE SEQUENCE [LARGE SCALE GENOMIC DNA]</scope>
    <source>
        <strain evidence="1">Rf_01</strain>
        <tissue evidence="1">Aerial parts of the thallus</tissue>
    </source>
</reference>
<protein>
    <submittedName>
        <fullName evidence="1">Uncharacterized protein</fullName>
    </submittedName>
</protein>
<evidence type="ECO:0000313" key="2">
    <source>
        <dbReference type="Proteomes" id="UP001605036"/>
    </source>
</evidence>
<organism evidence="1 2">
    <name type="scientific">Riccia fluitans</name>
    <dbReference type="NCBI Taxonomy" id="41844"/>
    <lineage>
        <taxon>Eukaryota</taxon>
        <taxon>Viridiplantae</taxon>
        <taxon>Streptophyta</taxon>
        <taxon>Embryophyta</taxon>
        <taxon>Marchantiophyta</taxon>
        <taxon>Marchantiopsida</taxon>
        <taxon>Marchantiidae</taxon>
        <taxon>Marchantiales</taxon>
        <taxon>Ricciaceae</taxon>
        <taxon>Riccia</taxon>
    </lineage>
</organism>
<dbReference type="EMBL" id="JBHFFA010000001">
    <property type="protein sequence ID" value="KAL2651005.1"/>
    <property type="molecule type" value="Genomic_DNA"/>
</dbReference>
<dbReference type="AlphaFoldDB" id="A0ABD1ZJA6"/>
<accession>A0ABD1ZJA6</accession>
<proteinExistence type="predicted"/>
<comment type="caution">
    <text evidence="1">The sequence shown here is derived from an EMBL/GenBank/DDBJ whole genome shotgun (WGS) entry which is preliminary data.</text>
</comment>
<name>A0ABD1ZJA6_9MARC</name>
<keyword evidence="2" id="KW-1185">Reference proteome</keyword>